<evidence type="ECO:0000259" key="2">
    <source>
        <dbReference type="Pfam" id="PF20231"/>
    </source>
</evidence>
<keyword evidence="4" id="KW-1185">Reference proteome</keyword>
<name>A0A2H3BLW1_9AGAR</name>
<dbReference type="InterPro" id="IPR046496">
    <property type="entry name" value="DUF6589"/>
</dbReference>
<sequence length="1119" mass="126829">MTFFDPNPRKPRKKWANIPQTPIIPSIPADSSNYRLSSFTPTTLIPPGSNLNTADSHDSPSLLPGPDQPLPLASPFSFHDIPYVQDPGSSRLRAEGESSLQKVDEVLQLISKKFPSLGDFLEILFLDNPRDSIDPRSSKHIQMLAAFLGGRTTFRAVNLVEKIYRHRYSIPHKRSNHKKEMDLFFDPQADPCDVHYARPALSIWALQLVGPRCRAEIGTLAYDDPEEPGFRVHLAASTNARMKGKRQTVSWDNIWGFSMQGNVSRISRRAKASWYVVECMTATKKNGLAVVRKHRPHPFVQAAAISSFVMCRNKYANGYMALVMGVWNFACKSHIDLKRVYCRLGLIVSDTTVRKALNSLTEDGRNTLQHSVAENIVAKGDVGYCLVIDNVQQYIQVHEPGIGKVNQLQVGTAATAIRLEDYEPGAFDFDDYMARVTKHERSSLTVEALYHDIDWKHINYTTSLHFVRILCEFVPQLNHLCPKISDIFRSAPVSKHRMRPGRKTLVQPLGTNSEREIETKGMKQCLLDFDGQMGIKGGETSRMLLWARGDGGSFAAAQRLKKYLGLTDLDVYKNFQNRLFTVELWHAKSTNLNTTAANFYGPRTTDDPSALSRCAAATNMYRPSNLQSCNFYPTARSMQLFWEANILDIWSVYLAHHKDILVHFQELDSNQSLPSLESLILDAKTLVRRYASTAAAEQALRRQDMESAPNIYRVPVGRQWISHSTNESDEKVDKGDQKESPPFKEDDGFDGDRVLANSVLFLRDFSWWIEAVYAVADGDIGRAFEILKIWIFSFAGGSNQNYVSYLLETYCLFKYEASKTLKDAIWNNWLVNLTGELGSWIEADLLQEHYNRWLEDMVQKHGGRFDDSFYRQTISPNVHCFLRIKEEFESAFELSRRSKSHTSPHLRDEYKILLTIFREEQLHLFRPTRSMGHAASDLLNRGYKRLHEEKLPEFLKKSTEQALLLARWNRETRSEGVEIASANPRLPDNPSECNPESDLADNSHGFDSAGSESGSEDAGEAPSNGDKEDEVDTLLSQVIEEENIQDDDIPRSGSDLTFVIDNETGRLVNDWYDEDQFAALVCESEVDLGQDEADNADLNDEPEVDGDDERPSSDDENDN</sequence>
<protein>
    <recommendedName>
        <fullName evidence="2">DUF6589 domain-containing protein</fullName>
    </recommendedName>
</protein>
<evidence type="ECO:0000256" key="1">
    <source>
        <dbReference type="SAM" id="MobiDB-lite"/>
    </source>
</evidence>
<dbReference type="Pfam" id="PF20231">
    <property type="entry name" value="DUF6589"/>
    <property type="match status" value="1"/>
</dbReference>
<feature type="region of interest" description="Disordered" evidence="1">
    <location>
        <begin position="978"/>
        <end position="1030"/>
    </location>
</feature>
<dbReference type="EMBL" id="KZ293449">
    <property type="protein sequence ID" value="PBK64863.1"/>
    <property type="molecule type" value="Genomic_DNA"/>
</dbReference>
<feature type="compositionally biased region" description="Polar residues" evidence="1">
    <location>
        <begin position="45"/>
        <end position="54"/>
    </location>
</feature>
<accession>A0A2H3BLW1</accession>
<feature type="region of interest" description="Disordered" evidence="1">
    <location>
        <begin position="1085"/>
        <end position="1119"/>
    </location>
</feature>
<proteinExistence type="predicted"/>
<organism evidence="3 4">
    <name type="scientific">Armillaria solidipes</name>
    <dbReference type="NCBI Taxonomy" id="1076256"/>
    <lineage>
        <taxon>Eukaryota</taxon>
        <taxon>Fungi</taxon>
        <taxon>Dikarya</taxon>
        <taxon>Basidiomycota</taxon>
        <taxon>Agaricomycotina</taxon>
        <taxon>Agaricomycetes</taxon>
        <taxon>Agaricomycetidae</taxon>
        <taxon>Agaricales</taxon>
        <taxon>Marasmiineae</taxon>
        <taxon>Physalacriaceae</taxon>
        <taxon>Armillaria</taxon>
    </lineage>
</organism>
<gene>
    <name evidence="3" type="ORF">ARMSODRAFT_892428</name>
</gene>
<feature type="region of interest" description="Disordered" evidence="1">
    <location>
        <begin position="725"/>
        <end position="749"/>
    </location>
</feature>
<reference evidence="4" key="1">
    <citation type="journal article" date="2017" name="Nat. Ecol. Evol.">
        <title>Genome expansion and lineage-specific genetic innovations in the forest pathogenic fungi Armillaria.</title>
        <authorList>
            <person name="Sipos G."/>
            <person name="Prasanna A.N."/>
            <person name="Walter M.C."/>
            <person name="O'Connor E."/>
            <person name="Balint B."/>
            <person name="Krizsan K."/>
            <person name="Kiss B."/>
            <person name="Hess J."/>
            <person name="Varga T."/>
            <person name="Slot J."/>
            <person name="Riley R."/>
            <person name="Boka B."/>
            <person name="Rigling D."/>
            <person name="Barry K."/>
            <person name="Lee J."/>
            <person name="Mihaltcheva S."/>
            <person name="LaButti K."/>
            <person name="Lipzen A."/>
            <person name="Waldron R."/>
            <person name="Moloney N.M."/>
            <person name="Sperisen C."/>
            <person name="Kredics L."/>
            <person name="Vagvoelgyi C."/>
            <person name="Patrignani A."/>
            <person name="Fitzpatrick D."/>
            <person name="Nagy I."/>
            <person name="Doyle S."/>
            <person name="Anderson J.B."/>
            <person name="Grigoriev I.V."/>
            <person name="Gueldener U."/>
            <person name="Muensterkoetter M."/>
            <person name="Nagy L.G."/>
        </authorList>
    </citation>
    <scope>NUCLEOTIDE SEQUENCE [LARGE SCALE GENOMIC DNA]</scope>
    <source>
        <strain evidence="4">28-4</strain>
    </source>
</reference>
<dbReference type="Proteomes" id="UP000218334">
    <property type="component" value="Unassembled WGS sequence"/>
</dbReference>
<evidence type="ECO:0000313" key="4">
    <source>
        <dbReference type="Proteomes" id="UP000218334"/>
    </source>
</evidence>
<dbReference type="STRING" id="1076256.A0A2H3BLW1"/>
<evidence type="ECO:0000313" key="3">
    <source>
        <dbReference type="EMBL" id="PBK64863.1"/>
    </source>
</evidence>
<feature type="domain" description="DUF6589" evidence="2">
    <location>
        <begin position="440"/>
        <end position="901"/>
    </location>
</feature>
<dbReference type="AlphaFoldDB" id="A0A2H3BLW1"/>
<feature type="region of interest" description="Disordered" evidence="1">
    <location>
        <begin position="1"/>
        <end position="32"/>
    </location>
</feature>
<feature type="compositionally biased region" description="Basic and acidic residues" evidence="1">
    <location>
        <begin position="726"/>
        <end position="749"/>
    </location>
</feature>
<feature type="region of interest" description="Disordered" evidence="1">
    <location>
        <begin position="45"/>
        <end position="66"/>
    </location>
</feature>